<evidence type="ECO:0000313" key="1">
    <source>
        <dbReference type="EMBL" id="EXL65435.1"/>
    </source>
</evidence>
<reference evidence="1" key="1">
    <citation type="submission" date="2011-11" db="EMBL/GenBank/DDBJ databases">
        <title>The Genome Sequence of Fusarium oxysporum PHW808.</title>
        <authorList>
            <consortium name="The Broad Institute Genome Sequencing Platform"/>
            <person name="Ma L.-J."/>
            <person name="Gale L.R."/>
            <person name="Schwartz D.C."/>
            <person name="Zhou S."/>
            <person name="Corby-Kistler H."/>
            <person name="Young S.K."/>
            <person name="Zeng Q."/>
            <person name="Gargeya S."/>
            <person name="Fitzgerald M."/>
            <person name="Haas B."/>
            <person name="Abouelleil A."/>
            <person name="Alvarado L."/>
            <person name="Arachchi H.M."/>
            <person name="Berlin A."/>
            <person name="Brown A."/>
            <person name="Chapman S.B."/>
            <person name="Chen Z."/>
            <person name="Dunbar C."/>
            <person name="Freedman E."/>
            <person name="Gearin G."/>
            <person name="Goldberg J."/>
            <person name="Griggs A."/>
            <person name="Gujja S."/>
            <person name="Heiman D."/>
            <person name="Howarth C."/>
            <person name="Larson L."/>
            <person name="Lui A."/>
            <person name="MacDonald P.J.P."/>
            <person name="Montmayeur A."/>
            <person name="Murphy C."/>
            <person name="Neiman D."/>
            <person name="Pearson M."/>
            <person name="Priest M."/>
            <person name="Roberts A."/>
            <person name="Saif S."/>
            <person name="Shea T."/>
            <person name="Shenoy N."/>
            <person name="Sisk P."/>
            <person name="Stolte C."/>
            <person name="Sykes S."/>
            <person name="Wortman J."/>
            <person name="Nusbaum C."/>
            <person name="Birren B."/>
        </authorList>
    </citation>
    <scope>NUCLEOTIDE SEQUENCE [LARGE SCALE GENOMIC DNA]</scope>
    <source>
        <strain evidence="1">54008</strain>
    </source>
</reference>
<dbReference type="EMBL" id="KK033643">
    <property type="protein sequence ID" value="EXL65435.1"/>
    <property type="molecule type" value="Genomic_DNA"/>
</dbReference>
<proteinExistence type="predicted"/>
<accession>X0GZZ4</accession>
<gene>
    <name evidence="1" type="ORF">FOPG_18339</name>
</gene>
<sequence length="51" mass="6011">MQLFPEAVKIMPTLRHLKCNMRVCQVQYYSYCEGEKKESEACVLYRHSGVL</sequence>
<dbReference type="Proteomes" id="UP000030676">
    <property type="component" value="Unassembled WGS sequence"/>
</dbReference>
<name>X0GZZ4_FUSOX</name>
<dbReference type="AlphaFoldDB" id="X0GZZ4"/>
<organism evidence="1">
    <name type="scientific">Fusarium oxysporum f. sp. conglutinans race 2 54008</name>
    <dbReference type="NCBI Taxonomy" id="1089457"/>
    <lineage>
        <taxon>Eukaryota</taxon>
        <taxon>Fungi</taxon>
        <taxon>Dikarya</taxon>
        <taxon>Ascomycota</taxon>
        <taxon>Pezizomycotina</taxon>
        <taxon>Sordariomycetes</taxon>
        <taxon>Hypocreomycetidae</taxon>
        <taxon>Hypocreales</taxon>
        <taxon>Nectriaceae</taxon>
        <taxon>Fusarium</taxon>
        <taxon>Fusarium oxysporum species complex</taxon>
    </lineage>
</organism>
<protein>
    <submittedName>
        <fullName evidence="1">Uncharacterized protein</fullName>
    </submittedName>
</protein>
<dbReference type="HOGENOM" id="CLU_3106448_0_0_1"/>
<reference evidence="1" key="2">
    <citation type="submission" date="2014-03" db="EMBL/GenBank/DDBJ databases">
        <title>The Genome Annotation of Fusarium oxysporum PHW808.</title>
        <authorList>
            <consortium name="The Broad Institute Genomics Platform"/>
            <person name="Ma L.-J."/>
            <person name="Corby-Kistler H."/>
            <person name="Broz K."/>
            <person name="Gale L.R."/>
            <person name="Jonkers W."/>
            <person name="O'Donnell K."/>
            <person name="Ploetz R."/>
            <person name="Steinberg C."/>
            <person name="Schwartz D.C."/>
            <person name="VanEtten H."/>
            <person name="Zhou S."/>
            <person name="Young S.K."/>
            <person name="Zeng Q."/>
            <person name="Gargeya S."/>
            <person name="Fitzgerald M."/>
            <person name="Abouelleil A."/>
            <person name="Alvarado L."/>
            <person name="Chapman S.B."/>
            <person name="Gainer-Dewar J."/>
            <person name="Goldberg J."/>
            <person name="Griggs A."/>
            <person name="Gujja S."/>
            <person name="Hansen M."/>
            <person name="Howarth C."/>
            <person name="Imamovic A."/>
            <person name="Ireland A."/>
            <person name="Larimer J."/>
            <person name="McCowan C."/>
            <person name="Murphy C."/>
            <person name="Pearson M."/>
            <person name="Poon T.W."/>
            <person name="Priest M."/>
            <person name="Roberts A."/>
            <person name="Saif S."/>
            <person name="Shea T."/>
            <person name="Sykes S."/>
            <person name="Wortman J."/>
            <person name="Nusbaum C."/>
            <person name="Birren B."/>
        </authorList>
    </citation>
    <scope>NUCLEOTIDE SEQUENCE</scope>
    <source>
        <strain evidence="1">54008</strain>
    </source>
</reference>